<gene>
    <name evidence="1" type="ORF">CAMP_LOCUS9535</name>
</gene>
<proteinExistence type="predicted"/>
<name>A0A9P1IL58_9PELO</name>
<evidence type="ECO:0000313" key="2">
    <source>
        <dbReference type="Proteomes" id="UP001152747"/>
    </source>
</evidence>
<dbReference type="InterPro" id="IPR023799">
    <property type="entry name" value="RbfA_dom_sf"/>
</dbReference>
<dbReference type="Gene3D" id="3.30.300.20">
    <property type="match status" value="1"/>
</dbReference>
<organism evidence="1 2">
    <name type="scientific">Caenorhabditis angaria</name>
    <dbReference type="NCBI Taxonomy" id="860376"/>
    <lineage>
        <taxon>Eukaryota</taxon>
        <taxon>Metazoa</taxon>
        <taxon>Ecdysozoa</taxon>
        <taxon>Nematoda</taxon>
        <taxon>Chromadorea</taxon>
        <taxon>Rhabditida</taxon>
        <taxon>Rhabditina</taxon>
        <taxon>Rhabditomorpha</taxon>
        <taxon>Rhabditoidea</taxon>
        <taxon>Rhabditidae</taxon>
        <taxon>Peloderinae</taxon>
        <taxon>Caenorhabditis</taxon>
    </lineage>
</organism>
<keyword evidence="2" id="KW-1185">Reference proteome</keyword>
<reference evidence="1" key="1">
    <citation type="submission" date="2022-11" db="EMBL/GenBank/DDBJ databases">
        <authorList>
            <person name="Kikuchi T."/>
        </authorList>
    </citation>
    <scope>NUCLEOTIDE SEQUENCE</scope>
    <source>
        <strain evidence="1">PS1010</strain>
    </source>
</reference>
<dbReference type="Proteomes" id="UP001152747">
    <property type="component" value="Unassembled WGS sequence"/>
</dbReference>
<sequence>MDMIKCVGLRSNNQIVSQQSCSNRHTNKYNSDSRMMNKNMEQHFSDVISTDETLANLKIQISKVKLDRNSSCLEVFWMCFDGAESDEQTKKL</sequence>
<dbReference type="EMBL" id="CANHGI010000004">
    <property type="protein sequence ID" value="CAI5446898.1"/>
    <property type="molecule type" value="Genomic_DNA"/>
</dbReference>
<comment type="caution">
    <text evidence="1">The sequence shown here is derived from an EMBL/GenBank/DDBJ whole genome shotgun (WGS) entry which is preliminary data.</text>
</comment>
<accession>A0A9P1IL58</accession>
<dbReference type="SUPFAM" id="SSF89919">
    <property type="entry name" value="Ribosome-binding factor A, RbfA"/>
    <property type="match status" value="1"/>
</dbReference>
<protein>
    <submittedName>
        <fullName evidence="1">Uncharacterized protein</fullName>
    </submittedName>
</protein>
<dbReference type="AlphaFoldDB" id="A0A9P1IL58"/>
<dbReference type="OrthoDB" id="418445at2759"/>
<evidence type="ECO:0000313" key="1">
    <source>
        <dbReference type="EMBL" id="CAI5446898.1"/>
    </source>
</evidence>
<dbReference type="InterPro" id="IPR015946">
    <property type="entry name" value="KH_dom-like_a/b"/>
</dbReference>